<organism evidence="1 2">
    <name type="scientific">Melastoma candidum</name>
    <dbReference type="NCBI Taxonomy" id="119954"/>
    <lineage>
        <taxon>Eukaryota</taxon>
        <taxon>Viridiplantae</taxon>
        <taxon>Streptophyta</taxon>
        <taxon>Embryophyta</taxon>
        <taxon>Tracheophyta</taxon>
        <taxon>Spermatophyta</taxon>
        <taxon>Magnoliopsida</taxon>
        <taxon>eudicotyledons</taxon>
        <taxon>Gunneridae</taxon>
        <taxon>Pentapetalae</taxon>
        <taxon>rosids</taxon>
        <taxon>malvids</taxon>
        <taxon>Myrtales</taxon>
        <taxon>Melastomataceae</taxon>
        <taxon>Melastomatoideae</taxon>
        <taxon>Melastomateae</taxon>
        <taxon>Melastoma</taxon>
    </lineage>
</organism>
<reference evidence="2" key="1">
    <citation type="journal article" date="2023" name="Front. Plant Sci.">
        <title>Chromosomal-level genome assembly of Melastoma candidum provides insights into trichome evolution.</title>
        <authorList>
            <person name="Zhong Y."/>
            <person name="Wu W."/>
            <person name="Sun C."/>
            <person name="Zou P."/>
            <person name="Liu Y."/>
            <person name="Dai S."/>
            <person name="Zhou R."/>
        </authorList>
    </citation>
    <scope>NUCLEOTIDE SEQUENCE [LARGE SCALE GENOMIC DNA]</scope>
</reference>
<sequence length="189" mass="21418">MKVELEPPEDQPEPEPERESRPDLEHEYSQSADMFDSYFSSLERLIIGTEVSSYDVTAMALSNPSFEEVEKAKKSLKECLSDLFKLNLRERLVEALLTLSLAEAGLTADQQNSIETFQASFREFTADFSAFEQDNAEFGLMKFQKDELVSKMNRSHESYLSLKNLKDDLAREAEELGGDPNKSTPEGKS</sequence>
<gene>
    <name evidence="1" type="ORF">MLD38_015976</name>
</gene>
<proteinExistence type="predicted"/>
<comment type="caution">
    <text evidence="1">The sequence shown here is derived from an EMBL/GenBank/DDBJ whole genome shotgun (WGS) entry which is preliminary data.</text>
</comment>
<dbReference type="EMBL" id="CM042883">
    <property type="protein sequence ID" value="KAI4378507.1"/>
    <property type="molecule type" value="Genomic_DNA"/>
</dbReference>
<evidence type="ECO:0000313" key="1">
    <source>
        <dbReference type="EMBL" id="KAI4378507.1"/>
    </source>
</evidence>
<evidence type="ECO:0000313" key="2">
    <source>
        <dbReference type="Proteomes" id="UP001057402"/>
    </source>
</evidence>
<dbReference type="Proteomes" id="UP001057402">
    <property type="component" value="Chromosome 4"/>
</dbReference>
<accession>A0ACB9RHI3</accession>
<keyword evidence="2" id="KW-1185">Reference proteome</keyword>
<protein>
    <submittedName>
        <fullName evidence="1">Uncharacterized protein</fullName>
    </submittedName>
</protein>
<name>A0ACB9RHI3_9MYRT</name>